<dbReference type="Pfam" id="PF02397">
    <property type="entry name" value="Bac_transf"/>
    <property type="match status" value="1"/>
</dbReference>
<reference evidence="9" key="1">
    <citation type="submission" date="2019-04" db="EMBL/GenBank/DDBJ databases">
        <authorList>
            <consortium name="Science for Life Laboratories"/>
        </authorList>
    </citation>
    <scope>NUCLEOTIDE SEQUENCE</scope>
    <source>
        <strain evidence="9">MBLW1</strain>
    </source>
</reference>
<feature type="transmembrane region" description="Helical" evidence="7">
    <location>
        <begin position="111"/>
        <end position="131"/>
    </location>
</feature>
<dbReference type="Pfam" id="PF13727">
    <property type="entry name" value="CoA_binding_3"/>
    <property type="match status" value="1"/>
</dbReference>
<dbReference type="GO" id="GO:0016020">
    <property type="term" value="C:membrane"/>
    <property type="evidence" value="ECO:0007669"/>
    <property type="project" value="UniProtKB-SubCell"/>
</dbReference>
<dbReference type="RefSeq" id="WP_162657527.1">
    <property type="nucleotide sequence ID" value="NZ_LR593887.1"/>
</dbReference>
<keyword evidence="6 7" id="KW-0472">Membrane</keyword>
<comment type="subcellular location">
    <subcellularLocation>
        <location evidence="1">Membrane</location>
        <topology evidence="1">Multi-pass membrane protein</topology>
    </subcellularLocation>
</comment>
<gene>
    <name evidence="9" type="ORF">GMBLW1_16170</name>
</gene>
<organism evidence="9">
    <name type="scientific">Tuwongella immobilis</name>
    <dbReference type="NCBI Taxonomy" id="692036"/>
    <lineage>
        <taxon>Bacteria</taxon>
        <taxon>Pseudomonadati</taxon>
        <taxon>Planctomycetota</taxon>
        <taxon>Planctomycetia</taxon>
        <taxon>Gemmatales</taxon>
        <taxon>Gemmataceae</taxon>
        <taxon>Tuwongella</taxon>
    </lineage>
</organism>
<dbReference type="PANTHER" id="PTHR30576:SF0">
    <property type="entry name" value="UNDECAPRENYL-PHOSPHATE N-ACETYLGALACTOSAMINYL 1-PHOSPHATE TRANSFERASE-RELATED"/>
    <property type="match status" value="1"/>
</dbReference>
<evidence type="ECO:0000259" key="8">
    <source>
        <dbReference type="Pfam" id="PF02397"/>
    </source>
</evidence>
<dbReference type="FunCoup" id="A0A6C2YMJ3">
    <property type="interactions" value="126"/>
</dbReference>
<keyword evidence="10" id="KW-1185">Reference proteome</keyword>
<dbReference type="NCBIfam" id="TIGR03023">
    <property type="entry name" value="WcaJ_sugtrans"/>
    <property type="match status" value="1"/>
</dbReference>
<dbReference type="InterPro" id="IPR036291">
    <property type="entry name" value="NAD(P)-bd_dom_sf"/>
</dbReference>
<evidence type="ECO:0000256" key="1">
    <source>
        <dbReference type="ARBA" id="ARBA00004141"/>
    </source>
</evidence>
<evidence type="ECO:0000256" key="5">
    <source>
        <dbReference type="ARBA" id="ARBA00022989"/>
    </source>
</evidence>
<evidence type="ECO:0000256" key="2">
    <source>
        <dbReference type="ARBA" id="ARBA00006464"/>
    </source>
</evidence>
<evidence type="ECO:0000256" key="4">
    <source>
        <dbReference type="ARBA" id="ARBA00022692"/>
    </source>
</evidence>
<dbReference type="EMBL" id="LR586016">
    <property type="protein sequence ID" value="VIP02343.1"/>
    <property type="molecule type" value="Genomic_DNA"/>
</dbReference>
<sequence length="464" mass="52578">MIKRSSQTLCAWFVASDLLVTAAAWLAAYWIRFESGWFAITKTAPTFDLCLANVPLLLVLAVVAYRLVGQYQVHRLRRFREEMVAVAKGGALLSLLVMGATFYTQDGYESRATMLIFTGLTITFILINRRLSWTVVKHLRRQGYNLTNVIIIGTGRTARKTARALRHASWMGFRTIGFVDDRSSDWSSDLNLLGTTADLPALIEKYRVEHVFIALPLNRYSEARKVFDILSQKVVEVRLVADVPYLAGVTLTTSNLDGLPVVGLRESPHFGLNVVVKRVMDFTLSLIGLILLAPLFALVAAAIKITSPGPVFYRQVRCGLNGKPFHMFKFRTMRVDAEAGTGPVMTAENDPRRTKLGTFFRMTSIDELPQLINVLIGDMSLVGPRPERPHFIQEFTKTIPNYMARHSVKCGITGWAQLHGWRGNTSLRKRIQFDLYYITHWNPWLDLRILVMTVVKMLFHRHAY</sequence>
<protein>
    <recommendedName>
        <fullName evidence="8">Bacterial sugar transferase domain-containing protein</fullName>
    </recommendedName>
</protein>
<feature type="transmembrane region" description="Helical" evidence="7">
    <location>
        <begin position="89"/>
        <end position="105"/>
    </location>
</feature>
<keyword evidence="3 9" id="KW-0808">Transferase</keyword>
<dbReference type="AlphaFoldDB" id="A0A6C2YMJ3"/>
<dbReference type="InterPro" id="IPR017473">
    <property type="entry name" value="Undecaprenyl-P_gluc_Ptfrase"/>
</dbReference>
<proteinExistence type="inferred from homology"/>
<dbReference type="EMBL" id="LR593887">
    <property type="protein sequence ID" value="VTS01115.1"/>
    <property type="molecule type" value="Genomic_DNA"/>
</dbReference>
<evidence type="ECO:0000256" key="3">
    <source>
        <dbReference type="ARBA" id="ARBA00022679"/>
    </source>
</evidence>
<comment type="similarity">
    <text evidence="2">Belongs to the bacterial sugar transferase family.</text>
</comment>
<dbReference type="NCBIfam" id="TIGR03025">
    <property type="entry name" value="EPS_sugtrans"/>
    <property type="match status" value="1"/>
</dbReference>
<dbReference type="KEGG" id="tim:GMBLW1_16170"/>
<feature type="transmembrane region" description="Helical" evidence="7">
    <location>
        <begin position="282"/>
        <end position="303"/>
    </location>
</feature>
<dbReference type="Gene3D" id="3.40.50.720">
    <property type="entry name" value="NAD(P)-binding Rossmann-like Domain"/>
    <property type="match status" value="1"/>
</dbReference>
<dbReference type="Proteomes" id="UP000464378">
    <property type="component" value="Chromosome"/>
</dbReference>
<dbReference type="SUPFAM" id="SSF51735">
    <property type="entry name" value="NAD(P)-binding Rossmann-fold domains"/>
    <property type="match status" value="1"/>
</dbReference>
<dbReference type="PANTHER" id="PTHR30576">
    <property type="entry name" value="COLANIC BIOSYNTHESIS UDP-GLUCOSE LIPID CARRIER TRANSFERASE"/>
    <property type="match status" value="1"/>
</dbReference>
<keyword evidence="4 7" id="KW-0812">Transmembrane</keyword>
<feature type="domain" description="Bacterial sugar transferase" evidence="8">
    <location>
        <begin position="277"/>
        <end position="458"/>
    </location>
</feature>
<evidence type="ECO:0000313" key="10">
    <source>
        <dbReference type="Proteomes" id="UP000464378"/>
    </source>
</evidence>
<evidence type="ECO:0000256" key="7">
    <source>
        <dbReference type="SAM" id="Phobius"/>
    </source>
</evidence>
<dbReference type="InterPro" id="IPR003362">
    <property type="entry name" value="Bact_transf"/>
</dbReference>
<evidence type="ECO:0000313" key="9">
    <source>
        <dbReference type="EMBL" id="VIP02343.1"/>
    </source>
</evidence>
<dbReference type="InParanoid" id="A0A6C2YMJ3"/>
<keyword evidence="5 7" id="KW-1133">Transmembrane helix</keyword>
<evidence type="ECO:0000256" key="6">
    <source>
        <dbReference type="ARBA" id="ARBA00023136"/>
    </source>
</evidence>
<name>A0A6C2YMJ3_9BACT</name>
<accession>A0A6C2YMJ3</accession>
<feature type="transmembrane region" description="Helical" evidence="7">
    <location>
        <begin position="51"/>
        <end position="68"/>
    </location>
</feature>
<dbReference type="GO" id="GO:0016780">
    <property type="term" value="F:phosphotransferase activity, for other substituted phosphate groups"/>
    <property type="evidence" value="ECO:0007669"/>
    <property type="project" value="TreeGrafter"/>
</dbReference>
<dbReference type="InterPro" id="IPR017475">
    <property type="entry name" value="EPS_sugar_tfrase"/>
</dbReference>
<feature type="transmembrane region" description="Helical" evidence="7">
    <location>
        <begin position="9"/>
        <end position="31"/>
    </location>
</feature>